<dbReference type="VEuPathDB" id="FungiDB:PPTG_11960"/>
<dbReference type="RefSeq" id="XP_008906380.1">
    <property type="nucleotide sequence ID" value="XM_008908132.1"/>
</dbReference>
<organism evidence="2 3">
    <name type="scientific">Phytophthora nicotianae (strain INRA-310)</name>
    <name type="common">Phytophthora parasitica</name>
    <dbReference type="NCBI Taxonomy" id="761204"/>
    <lineage>
        <taxon>Eukaryota</taxon>
        <taxon>Sar</taxon>
        <taxon>Stramenopiles</taxon>
        <taxon>Oomycota</taxon>
        <taxon>Peronosporomycetes</taxon>
        <taxon>Peronosporales</taxon>
        <taxon>Peronosporaceae</taxon>
        <taxon>Phytophthora</taxon>
    </lineage>
</organism>
<feature type="region of interest" description="Disordered" evidence="1">
    <location>
        <begin position="37"/>
        <end position="187"/>
    </location>
</feature>
<evidence type="ECO:0000256" key="1">
    <source>
        <dbReference type="SAM" id="MobiDB-lite"/>
    </source>
</evidence>
<sequence length="187" mass="21468">MLMPGDGGVFAVMCEEAQRRDEAQALVLQSRAQRRLKNIKEEGERDQWSRRREQRQERARRRALRRLDRRRMDHIEDSAGGNAEEYQQPEQTLDLPLSFHPGDDQPRKDRTAPSEDEPSSSVPGGEELQASRARRRAEKRKRKAKAKELRALMARSRQEQYPGGGYYRGSQRGETPTASGDYGSNTS</sequence>
<feature type="compositionally biased region" description="Polar residues" evidence="1">
    <location>
        <begin position="172"/>
        <end position="187"/>
    </location>
</feature>
<feature type="compositionally biased region" description="Basic and acidic residues" evidence="1">
    <location>
        <begin position="38"/>
        <end position="57"/>
    </location>
</feature>
<feature type="compositionally biased region" description="Basic residues" evidence="1">
    <location>
        <begin position="132"/>
        <end position="145"/>
    </location>
</feature>
<name>W2Q4L3_PHYN3</name>
<gene>
    <name evidence="2" type="ORF">PPTG_11960</name>
</gene>
<dbReference type="Proteomes" id="UP000018817">
    <property type="component" value="Unassembled WGS sequence"/>
</dbReference>
<protein>
    <submittedName>
        <fullName evidence="2">Uncharacterized protein</fullName>
    </submittedName>
</protein>
<reference evidence="3" key="1">
    <citation type="submission" date="2011-12" db="EMBL/GenBank/DDBJ databases">
        <authorList>
            <consortium name="The Broad Institute Genome Sequencing Platform"/>
            <person name="Russ C."/>
            <person name="Tyler B."/>
            <person name="Panabieres F."/>
            <person name="Shan W."/>
            <person name="Tripathy S."/>
            <person name="Grunwald N."/>
            <person name="Machado M."/>
            <person name="Young S.K."/>
            <person name="Zeng Q."/>
            <person name="Gargeya S."/>
            <person name="Fitzgerald M."/>
            <person name="Haas B."/>
            <person name="Abouelleil A."/>
            <person name="Alvarado L."/>
            <person name="Arachchi H.M."/>
            <person name="Berlin A."/>
            <person name="Chapman S.B."/>
            <person name="Gearin G."/>
            <person name="Goldberg J."/>
            <person name="Griggs A."/>
            <person name="Gujja S."/>
            <person name="Hansen M."/>
            <person name="Heiman D."/>
            <person name="Howarth C."/>
            <person name="Larimer J."/>
            <person name="Lui A."/>
            <person name="MacDonald P.J.P."/>
            <person name="McCowen C."/>
            <person name="Montmayeur A."/>
            <person name="Murphy C."/>
            <person name="Neiman D."/>
            <person name="Pearson M."/>
            <person name="Priest M."/>
            <person name="Roberts A."/>
            <person name="Saif S."/>
            <person name="Shea T."/>
            <person name="Sisk P."/>
            <person name="Stolte C."/>
            <person name="Sykes S."/>
            <person name="Wortman J."/>
            <person name="Nusbaum C."/>
            <person name="Birren B."/>
        </authorList>
    </citation>
    <scope>NUCLEOTIDE SEQUENCE [LARGE SCALE GENOMIC DNA]</scope>
    <source>
        <strain evidence="3">INRA-310</strain>
    </source>
</reference>
<dbReference type="GeneID" id="20181468"/>
<dbReference type="AlphaFoldDB" id="W2Q4L3"/>
<feature type="compositionally biased region" description="Basic and acidic residues" evidence="1">
    <location>
        <begin position="101"/>
        <end position="113"/>
    </location>
</feature>
<proteinExistence type="predicted"/>
<dbReference type="EMBL" id="KI669589">
    <property type="protein sequence ID" value="ETN08092.1"/>
    <property type="molecule type" value="Genomic_DNA"/>
</dbReference>
<feature type="compositionally biased region" description="Basic residues" evidence="1">
    <location>
        <begin position="58"/>
        <end position="69"/>
    </location>
</feature>
<accession>W2Q4L3</accession>
<evidence type="ECO:0000313" key="2">
    <source>
        <dbReference type="EMBL" id="ETN08092.1"/>
    </source>
</evidence>
<evidence type="ECO:0000313" key="3">
    <source>
        <dbReference type="Proteomes" id="UP000018817"/>
    </source>
</evidence>
<reference evidence="2 3" key="2">
    <citation type="submission" date="2013-11" db="EMBL/GenBank/DDBJ databases">
        <title>The Genome Sequence of Phytophthora parasitica INRA-310.</title>
        <authorList>
            <consortium name="The Broad Institute Genomics Platform"/>
            <person name="Russ C."/>
            <person name="Tyler B."/>
            <person name="Panabieres F."/>
            <person name="Shan W."/>
            <person name="Tripathy S."/>
            <person name="Grunwald N."/>
            <person name="Machado M."/>
            <person name="Johnson C.S."/>
            <person name="Arredondo F."/>
            <person name="Hong C."/>
            <person name="Coffey M."/>
            <person name="Young S.K."/>
            <person name="Zeng Q."/>
            <person name="Gargeya S."/>
            <person name="Fitzgerald M."/>
            <person name="Abouelleil A."/>
            <person name="Alvarado L."/>
            <person name="Chapman S.B."/>
            <person name="Gainer-Dewar J."/>
            <person name="Goldberg J."/>
            <person name="Griggs A."/>
            <person name="Gujja S."/>
            <person name="Hansen M."/>
            <person name="Howarth C."/>
            <person name="Imamovic A."/>
            <person name="Ireland A."/>
            <person name="Larimer J."/>
            <person name="McCowan C."/>
            <person name="Murphy C."/>
            <person name="Pearson M."/>
            <person name="Poon T.W."/>
            <person name="Priest M."/>
            <person name="Roberts A."/>
            <person name="Saif S."/>
            <person name="Shea T."/>
            <person name="Sykes S."/>
            <person name="Wortman J."/>
            <person name="Nusbaum C."/>
            <person name="Birren B."/>
        </authorList>
    </citation>
    <scope>NUCLEOTIDE SEQUENCE [LARGE SCALE GENOMIC DNA]</scope>
    <source>
        <strain evidence="2 3">INRA-310</strain>
    </source>
</reference>